<accession>A0A0C2CVJ0</accession>
<dbReference type="GO" id="GO:0020037">
    <property type="term" value="F:heme binding"/>
    <property type="evidence" value="ECO:0007669"/>
    <property type="project" value="InterPro"/>
</dbReference>
<keyword evidence="2" id="KW-0503">Monooxygenase</keyword>
<dbReference type="PANTHER" id="PTHR24284:SF1">
    <property type="entry name" value="CYTOCHROME P450 FAMILY"/>
    <property type="match status" value="1"/>
</dbReference>
<dbReference type="GO" id="GO:0016705">
    <property type="term" value="F:oxidoreductase activity, acting on paired donors, with incorporation or reduction of molecular oxygen"/>
    <property type="evidence" value="ECO:0007669"/>
    <property type="project" value="InterPro"/>
</dbReference>
<dbReference type="PRINTS" id="PR00463">
    <property type="entry name" value="EP450I"/>
</dbReference>
<proteinExistence type="inferred from homology"/>
<dbReference type="PANTHER" id="PTHR24284">
    <property type="entry name" value="CYTOCHROME P450 FAMILY"/>
    <property type="match status" value="1"/>
</dbReference>
<evidence type="ECO:0000313" key="4">
    <source>
        <dbReference type="Proteomes" id="UP000054047"/>
    </source>
</evidence>
<protein>
    <submittedName>
        <fullName evidence="3">Uncharacterized protein</fullName>
    </submittedName>
</protein>
<sequence>MSIRDKLPYTWCNFFSNPIFLAIVNVSCSAAIKEIQRCANIVGVNVPHRTVRDTNIGPFEIPADTLVIGQIHNVLANSPVFEDTEQFRPERFLLEDGVTPNKV</sequence>
<gene>
    <name evidence="3" type="ORF">ANCDUO_08846</name>
</gene>
<reference evidence="3 4" key="1">
    <citation type="submission" date="2013-12" db="EMBL/GenBank/DDBJ databases">
        <title>Draft genome of the parsitic nematode Ancylostoma duodenale.</title>
        <authorList>
            <person name="Mitreva M."/>
        </authorList>
    </citation>
    <scope>NUCLEOTIDE SEQUENCE [LARGE SCALE GENOMIC DNA]</scope>
    <source>
        <strain evidence="3 4">Zhejiang</strain>
    </source>
</reference>
<dbReference type="InterPro" id="IPR002401">
    <property type="entry name" value="Cyt_P450_E_grp-I"/>
</dbReference>
<name>A0A0C2CVJ0_9BILA</name>
<evidence type="ECO:0000256" key="2">
    <source>
        <dbReference type="ARBA" id="ARBA00023033"/>
    </source>
</evidence>
<dbReference type="AlphaFoldDB" id="A0A0C2CVJ0"/>
<keyword evidence="4" id="KW-1185">Reference proteome</keyword>
<dbReference type="SUPFAM" id="SSF48264">
    <property type="entry name" value="Cytochrome P450"/>
    <property type="match status" value="1"/>
</dbReference>
<dbReference type="InterPro" id="IPR036396">
    <property type="entry name" value="Cyt_P450_sf"/>
</dbReference>
<evidence type="ECO:0000256" key="1">
    <source>
        <dbReference type="ARBA" id="ARBA00010617"/>
    </source>
</evidence>
<dbReference type="GO" id="GO:0004497">
    <property type="term" value="F:monooxygenase activity"/>
    <property type="evidence" value="ECO:0007669"/>
    <property type="project" value="UniProtKB-KW"/>
</dbReference>
<organism evidence="3 4">
    <name type="scientific">Ancylostoma duodenale</name>
    <dbReference type="NCBI Taxonomy" id="51022"/>
    <lineage>
        <taxon>Eukaryota</taxon>
        <taxon>Metazoa</taxon>
        <taxon>Ecdysozoa</taxon>
        <taxon>Nematoda</taxon>
        <taxon>Chromadorea</taxon>
        <taxon>Rhabditida</taxon>
        <taxon>Rhabditina</taxon>
        <taxon>Rhabditomorpha</taxon>
        <taxon>Strongyloidea</taxon>
        <taxon>Ancylostomatidae</taxon>
        <taxon>Ancylostomatinae</taxon>
        <taxon>Ancylostoma</taxon>
    </lineage>
</organism>
<comment type="similarity">
    <text evidence="1">Belongs to the cytochrome P450 family.</text>
</comment>
<dbReference type="Proteomes" id="UP000054047">
    <property type="component" value="Unassembled WGS sequence"/>
</dbReference>
<dbReference type="OrthoDB" id="2789670at2759"/>
<dbReference type="GO" id="GO:0005506">
    <property type="term" value="F:iron ion binding"/>
    <property type="evidence" value="ECO:0007669"/>
    <property type="project" value="InterPro"/>
</dbReference>
<dbReference type="Gene3D" id="1.10.630.10">
    <property type="entry name" value="Cytochrome P450"/>
    <property type="match status" value="1"/>
</dbReference>
<keyword evidence="2" id="KW-0560">Oxidoreductase</keyword>
<dbReference type="InterPro" id="IPR001128">
    <property type="entry name" value="Cyt_P450"/>
</dbReference>
<evidence type="ECO:0000313" key="3">
    <source>
        <dbReference type="EMBL" id="KIH60893.1"/>
    </source>
</evidence>
<dbReference type="EMBL" id="KN730546">
    <property type="protein sequence ID" value="KIH60893.1"/>
    <property type="molecule type" value="Genomic_DNA"/>
</dbReference>
<dbReference type="Pfam" id="PF00067">
    <property type="entry name" value="p450"/>
    <property type="match status" value="1"/>
</dbReference>